<evidence type="ECO:0000313" key="2">
    <source>
        <dbReference type="EMBL" id="CRL22923.1"/>
    </source>
</evidence>
<protein>
    <submittedName>
        <fullName evidence="2">Str. FM013</fullName>
    </submittedName>
</protein>
<evidence type="ECO:0000313" key="3">
    <source>
        <dbReference type="Proteomes" id="UP000053732"/>
    </source>
</evidence>
<evidence type="ECO:0000256" key="1">
    <source>
        <dbReference type="SAM" id="MobiDB-lite"/>
    </source>
</evidence>
<feature type="region of interest" description="Disordered" evidence="1">
    <location>
        <begin position="1"/>
        <end position="20"/>
    </location>
</feature>
<dbReference type="Proteomes" id="UP000053732">
    <property type="component" value="Unassembled WGS sequence"/>
</dbReference>
<organism evidence="2 3">
    <name type="scientific">Penicillium camemberti (strain FM 013)</name>
    <dbReference type="NCBI Taxonomy" id="1429867"/>
    <lineage>
        <taxon>Eukaryota</taxon>
        <taxon>Fungi</taxon>
        <taxon>Dikarya</taxon>
        <taxon>Ascomycota</taxon>
        <taxon>Pezizomycotina</taxon>
        <taxon>Eurotiomycetes</taxon>
        <taxon>Eurotiomycetidae</taxon>
        <taxon>Eurotiales</taxon>
        <taxon>Aspergillaceae</taxon>
        <taxon>Penicillium</taxon>
    </lineage>
</organism>
<accession>A0A0G4P9C5</accession>
<reference evidence="2 3" key="1">
    <citation type="journal article" date="2014" name="Nat. Commun.">
        <title>Multiple recent horizontal transfers of a large genomic region in cheese making fungi.</title>
        <authorList>
            <person name="Cheeseman K."/>
            <person name="Ropars J."/>
            <person name="Renault P."/>
            <person name="Dupont J."/>
            <person name="Gouzy J."/>
            <person name="Branca A."/>
            <person name="Abraham A.L."/>
            <person name="Ceppi M."/>
            <person name="Conseiller E."/>
            <person name="Debuchy R."/>
            <person name="Malagnac F."/>
            <person name="Goarin A."/>
            <person name="Silar P."/>
            <person name="Lacoste S."/>
            <person name="Sallet E."/>
            <person name="Bensimon A."/>
            <person name="Giraud T."/>
            <person name="Brygoo Y."/>
        </authorList>
    </citation>
    <scope>NUCLEOTIDE SEQUENCE [LARGE SCALE GENOMIC DNA]</scope>
    <source>
        <strain evidence="3">FM 013</strain>
    </source>
</reference>
<feature type="compositionally biased region" description="Basic and acidic residues" evidence="1">
    <location>
        <begin position="1"/>
        <end position="15"/>
    </location>
</feature>
<proteinExistence type="predicted"/>
<dbReference type="EMBL" id="HG793141">
    <property type="protein sequence ID" value="CRL22923.1"/>
    <property type="molecule type" value="Genomic_DNA"/>
</dbReference>
<dbReference type="AlphaFoldDB" id="A0A0G4P9C5"/>
<gene>
    <name evidence="2" type="ORF">PCAMFM013_S008g000352</name>
</gene>
<sequence length="99" mass="10858">METRQQKSSEDDTKSHVAQLRTDSISRYRASFRNAHGICSAQPSSSPPEAKRSAELCISFVAGTPGFCVRHSMAEKADALLSIVGHGSKRKPISDRELR</sequence>
<keyword evidence="3" id="KW-1185">Reference proteome</keyword>
<name>A0A0G4P9C5_PENC3</name>